<comment type="catalytic activity">
    <reaction evidence="4">
        <text>UMP + diphosphate = 5-phospho-alpha-D-ribose 1-diphosphate + uracil</text>
        <dbReference type="Rhea" id="RHEA:13017"/>
        <dbReference type="ChEBI" id="CHEBI:17568"/>
        <dbReference type="ChEBI" id="CHEBI:33019"/>
        <dbReference type="ChEBI" id="CHEBI:57865"/>
        <dbReference type="ChEBI" id="CHEBI:58017"/>
        <dbReference type="EC" id="2.4.2.9"/>
    </reaction>
</comment>
<comment type="function">
    <text evidence="4">Regulates the transcription of the pyrimidine nucleotide (pyr) operon in response to exogenous pyrimidines.</text>
</comment>
<evidence type="ECO:0000256" key="2">
    <source>
        <dbReference type="ARBA" id="ARBA00023015"/>
    </source>
</evidence>
<dbReference type="InterPro" id="IPR029057">
    <property type="entry name" value="PRTase-like"/>
</dbReference>
<evidence type="ECO:0000259" key="5">
    <source>
        <dbReference type="Pfam" id="PF00156"/>
    </source>
</evidence>
<dbReference type="InterPro" id="IPR000836">
    <property type="entry name" value="PRTase_dom"/>
</dbReference>
<feature type="domain" description="Phosphoribosyltransferase" evidence="5">
    <location>
        <begin position="8"/>
        <end position="150"/>
    </location>
</feature>
<organism evidence="6 7">
    <name type="scientific">Taurinivorans muris</name>
    <dbReference type="NCBI Taxonomy" id="2787751"/>
    <lineage>
        <taxon>Bacteria</taxon>
        <taxon>Pseudomonadati</taxon>
        <taxon>Thermodesulfobacteriota</taxon>
        <taxon>Desulfovibrionia</taxon>
        <taxon>Desulfovibrionales</taxon>
        <taxon>Desulfovibrionaceae</taxon>
        <taxon>Taurinivorans</taxon>
    </lineage>
</organism>
<dbReference type="EC" id="2.4.2.9" evidence="4"/>
<dbReference type="RefSeq" id="WP_334316233.1">
    <property type="nucleotide sequence ID" value="NZ_CP065938.1"/>
</dbReference>
<dbReference type="Pfam" id="PF00156">
    <property type="entry name" value="Pribosyltran"/>
    <property type="match status" value="1"/>
</dbReference>
<gene>
    <name evidence="4 6" type="primary">pyrR</name>
    <name evidence="6" type="ORF">JBF11_04775</name>
</gene>
<dbReference type="InterPro" id="IPR050137">
    <property type="entry name" value="PyrR_bifunctional"/>
</dbReference>
<dbReference type="InterPro" id="IPR023050">
    <property type="entry name" value="PyrR"/>
</dbReference>
<sequence length="175" mass="19748">MKVLMNKNEMARTLERLAYQILEKYENLDDVVLVGIVRRGVYLSNRVADILFEKTGRKVIQGTLDISLYRDDWTSLAAIPELTASDIPVSIEGKRVILIDDVLYSGRTVRAALEALQDYGRSCSIDLLVLVDRGHRELPIYAAYVGKQVNTAKSEQIDVLLEELDGIDEVRLLPQ</sequence>
<keyword evidence="4 6" id="KW-0808">Transferase</keyword>
<keyword evidence="2 4" id="KW-0805">Transcription regulation</keyword>
<dbReference type="EMBL" id="CP065938">
    <property type="protein sequence ID" value="UWX06623.1"/>
    <property type="molecule type" value="Genomic_DNA"/>
</dbReference>
<protein>
    <recommendedName>
        <fullName evidence="4">Bifunctional protein PyrR</fullName>
    </recommendedName>
    <domain>
        <recommendedName>
            <fullName evidence="4">Pyrimidine operon regulatory protein</fullName>
        </recommendedName>
    </domain>
    <domain>
        <recommendedName>
            <fullName evidence="4">Uracil phosphoribosyltransferase</fullName>
            <shortName evidence="4">UPRTase</shortName>
            <ecNumber evidence="4">2.4.2.9</ecNumber>
        </recommendedName>
    </domain>
</protein>
<name>A0ABY5Y5Y6_9BACT</name>
<keyword evidence="3 4" id="KW-0804">Transcription</keyword>
<dbReference type="PANTHER" id="PTHR11608:SF0">
    <property type="entry name" value="BIFUNCTIONAL PROTEIN PYRR"/>
    <property type="match status" value="1"/>
</dbReference>
<dbReference type="NCBIfam" id="NF003549">
    <property type="entry name" value="PRK05205.1-5"/>
    <property type="match status" value="1"/>
</dbReference>
<keyword evidence="4 6" id="KW-0328">Glycosyltransferase</keyword>
<proteinExistence type="inferred from homology"/>
<evidence type="ECO:0000313" key="6">
    <source>
        <dbReference type="EMBL" id="UWX06623.1"/>
    </source>
</evidence>
<dbReference type="HAMAP" id="MF_01219">
    <property type="entry name" value="PyrR"/>
    <property type="match status" value="1"/>
</dbReference>
<keyword evidence="7" id="KW-1185">Reference proteome</keyword>
<dbReference type="Proteomes" id="UP001058120">
    <property type="component" value="Chromosome"/>
</dbReference>
<dbReference type="Gene3D" id="3.40.50.2020">
    <property type="match status" value="1"/>
</dbReference>
<feature type="short sequence motif" description="PRPP-binding" evidence="4">
    <location>
        <begin position="96"/>
        <end position="108"/>
    </location>
</feature>
<accession>A0ABY5Y5Y6</accession>
<comment type="similarity">
    <text evidence="1 4">Belongs to the purine/pyrimidine phosphoribosyltransferase family. PyrR subfamily.</text>
</comment>
<evidence type="ECO:0000256" key="4">
    <source>
        <dbReference type="HAMAP-Rule" id="MF_01219"/>
    </source>
</evidence>
<dbReference type="CDD" id="cd06223">
    <property type="entry name" value="PRTases_typeI"/>
    <property type="match status" value="1"/>
</dbReference>
<reference evidence="6" key="1">
    <citation type="submission" date="2020-12" db="EMBL/GenBank/DDBJ databases">
        <title>Taurinivorans muris gen. nov., sp. nov., fundamental and realized metabolic niche of a ubiquitous sulfidogenic bacterium in the murine intestine.</title>
        <authorList>
            <person name="Ye H."/>
            <person name="Hanson B.T."/>
            <person name="Loy A."/>
        </authorList>
    </citation>
    <scope>NUCLEOTIDE SEQUENCE</scope>
    <source>
        <strain evidence="6">LT0009</strain>
    </source>
</reference>
<dbReference type="GO" id="GO:0004845">
    <property type="term" value="F:uracil phosphoribosyltransferase activity"/>
    <property type="evidence" value="ECO:0007669"/>
    <property type="project" value="UniProtKB-EC"/>
</dbReference>
<dbReference type="SUPFAM" id="SSF53271">
    <property type="entry name" value="PRTase-like"/>
    <property type="match status" value="1"/>
</dbReference>
<evidence type="ECO:0000256" key="1">
    <source>
        <dbReference type="ARBA" id="ARBA00005565"/>
    </source>
</evidence>
<dbReference type="PANTHER" id="PTHR11608">
    <property type="entry name" value="BIFUNCTIONAL PROTEIN PYRR"/>
    <property type="match status" value="1"/>
</dbReference>
<evidence type="ECO:0000256" key="3">
    <source>
        <dbReference type="ARBA" id="ARBA00023163"/>
    </source>
</evidence>
<comment type="function">
    <text evidence="4">Also displays a weak uracil phosphoribosyltransferase activity which is not physiologically significant.</text>
</comment>
<evidence type="ECO:0000313" key="7">
    <source>
        <dbReference type="Proteomes" id="UP001058120"/>
    </source>
</evidence>